<dbReference type="InterPro" id="IPR014710">
    <property type="entry name" value="RmlC-like_jellyroll"/>
</dbReference>
<proteinExistence type="predicted"/>
<evidence type="ECO:0000313" key="2">
    <source>
        <dbReference type="EMBL" id="GKX54624.1"/>
    </source>
</evidence>
<organism evidence="2 3">
    <name type="scientific">Leminorella grimontii</name>
    <dbReference type="NCBI Taxonomy" id="82981"/>
    <lineage>
        <taxon>Bacteria</taxon>
        <taxon>Pseudomonadati</taxon>
        <taxon>Pseudomonadota</taxon>
        <taxon>Gammaproteobacteria</taxon>
        <taxon>Enterobacterales</taxon>
        <taxon>Budviciaceae</taxon>
        <taxon>Leminorella</taxon>
    </lineage>
</organism>
<keyword evidence="3" id="KW-1185">Reference proteome</keyword>
<dbReference type="Pfam" id="PF15977">
    <property type="entry name" value="HTH_46"/>
    <property type="match status" value="1"/>
</dbReference>
<dbReference type="Proteomes" id="UP001058124">
    <property type="component" value="Unassembled WGS sequence"/>
</dbReference>
<dbReference type="InterPro" id="IPR041687">
    <property type="entry name" value="HTH_46"/>
</dbReference>
<reference evidence="2" key="1">
    <citation type="submission" date="2022-06" db="EMBL/GenBank/DDBJ databases">
        <title>Draft genome sequences of Leminorella grimontii str. JCM5902.</title>
        <authorList>
            <person name="Wakabayashi Y."/>
            <person name="Kojima K."/>
        </authorList>
    </citation>
    <scope>NUCLEOTIDE SEQUENCE</scope>
    <source>
        <strain evidence="2">JCM 5902</strain>
    </source>
</reference>
<accession>A0AAV5MYY5</accession>
<evidence type="ECO:0000313" key="3">
    <source>
        <dbReference type="Proteomes" id="UP001058124"/>
    </source>
</evidence>
<evidence type="ECO:0000259" key="1">
    <source>
        <dbReference type="Pfam" id="PF15977"/>
    </source>
</evidence>
<dbReference type="AlphaFoldDB" id="A0AAV5MYY5"/>
<dbReference type="EMBL" id="BRLH01000001">
    <property type="protein sequence ID" value="GKX54624.1"/>
    <property type="molecule type" value="Genomic_DNA"/>
</dbReference>
<gene>
    <name evidence="2" type="ORF">SOASR030_07360</name>
</gene>
<comment type="caution">
    <text evidence="2">The sequence shown here is derived from an EMBL/GenBank/DDBJ whole genome shotgun (WGS) entry which is preliminary data.</text>
</comment>
<feature type="domain" description="IprA winged helix-turn-helix" evidence="1">
    <location>
        <begin position="137"/>
        <end position="204"/>
    </location>
</feature>
<name>A0AAV5MYY5_9GAMM</name>
<dbReference type="Gene3D" id="2.60.120.10">
    <property type="entry name" value="Jelly Rolls"/>
    <property type="match status" value="1"/>
</dbReference>
<dbReference type="RefSeq" id="WP_036023080.1">
    <property type="nucleotide sequence ID" value="NZ_BRLH01000001.1"/>
</dbReference>
<sequence length="207" mass="23896">MNLPQKPQESTLRLVECISNIGEIYSHNQQVVFCQEIENKRKEFVFAVQEGKVEIYRKNVFIGELSAPCIMGLLQSCFLIDFYHLKPSSDSVMVVTERSVAMEAITQKGLWNDVLNYQAYVFDILLYRRELIIKNSAYSVICNLLEELAKLPLAEREKISVGSYILKYSDMARSGMMRILSDLKMGGYIEMKRGKLIQICKKLPEKY</sequence>
<protein>
    <submittedName>
        <fullName evidence="2">Transcriptional regulator</fullName>
    </submittedName>
</protein>